<evidence type="ECO:0000256" key="1">
    <source>
        <dbReference type="ARBA" id="ARBA00001947"/>
    </source>
</evidence>
<comment type="similarity">
    <text evidence="3 14">Belongs to the peptidase M16 family.</text>
</comment>
<dbReference type="InterPro" id="IPR001431">
    <property type="entry name" value="Pept_M16_Zn_BS"/>
</dbReference>
<dbReference type="InterPro" id="IPR007863">
    <property type="entry name" value="Peptidase_M16_C"/>
</dbReference>
<name>A0A1W6KBE3_9GAMM</name>
<dbReference type="Pfam" id="PF16187">
    <property type="entry name" value="Peptidase_M16_M"/>
    <property type="match status" value="1"/>
</dbReference>
<evidence type="ECO:0000256" key="11">
    <source>
        <dbReference type="ARBA" id="ARBA00029597"/>
    </source>
</evidence>
<dbReference type="InterPro" id="IPR011249">
    <property type="entry name" value="Metalloenz_LuxS/M16"/>
</dbReference>
<evidence type="ECO:0000256" key="3">
    <source>
        <dbReference type="ARBA" id="ARBA00007261"/>
    </source>
</evidence>
<evidence type="ECO:0000313" key="19">
    <source>
        <dbReference type="EMBL" id="ARM84755.1"/>
    </source>
</evidence>
<dbReference type="FunFam" id="3.30.830.10:FF:000012">
    <property type="entry name" value="Protease 3"/>
    <property type="match status" value="1"/>
</dbReference>
<dbReference type="AlphaFoldDB" id="A0A1W6KBE3"/>
<dbReference type="InterPro" id="IPR032632">
    <property type="entry name" value="Peptidase_M16_M"/>
</dbReference>
<dbReference type="GO" id="GO:0004222">
    <property type="term" value="F:metalloendopeptidase activity"/>
    <property type="evidence" value="ECO:0007669"/>
    <property type="project" value="UniProtKB-EC"/>
</dbReference>
<evidence type="ECO:0000256" key="10">
    <source>
        <dbReference type="ARBA" id="ARBA00023049"/>
    </source>
</evidence>
<evidence type="ECO:0000256" key="13">
    <source>
        <dbReference type="ARBA" id="ARBA00033450"/>
    </source>
</evidence>
<dbReference type="GO" id="GO:0006508">
    <property type="term" value="P:proteolysis"/>
    <property type="evidence" value="ECO:0007669"/>
    <property type="project" value="UniProtKB-KW"/>
</dbReference>
<dbReference type="EC" id="3.4.24.55" evidence="4"/>
<protein>
    <recommendedName>
        <fullName evidence="5">Protease 3</fullName>
        <ecNumber evidence="4">3.4.24.55</ecNumber>
    </recommendedName>
    <alternativeName>
        <fullName evidence="13">Pitrilysin</fullName>
    </alternativeName>
    <alternativeName>
        <fullName evidence="12">Protease III</fullName>
    </alternativeName>
    <alternativeName>
        <fullName evidence="11">Protease pi</fullName>
    </alternativeName>
</protein>
<evidence type="ECO:0000259" key="16">
    <source>
        <dbReference type="Pfam" id="PF05193"/>
    </source>
</evidence>
<feature type="domain" description="Peptidase M16 middle/third" evidence="17">
    <location>
        <begin position="402"/>
        <end position="681"/>
    </location>
</feature>
<dbReference type="Pfam" id="PF22456">
    <property type="entry name" value="PqqF-like_C_4"/>
    <property type="match status" value="1"/>
</dbReference>
<sequence length="950" mass="107002">MHPGIHGFAQGFLGLKQGFLLALVLAFSSVALASQSPVKSPNDDNLYRYVQLDNQLRVLLISAPGSDKAAASMNVAVGSGDDPANREGLSHFLEHMLFLGTEKYPDPGEYQQFIKSHGGSHNAFTAFQDTNYFFDVQAEHLKEALDRFAEQFSAPLFTPELVDRERRAVHSEYSSKQKDDSRRFYSVKKAVSNPDHAFHQFAVGNLTTLENTEERPLRPDLIDFWKAHYSSNLMTLAVYGPQSLDQLEAMVRGRFDRIENRNLNAKVHDEPLFSPGTLPARVHADALKDIRNLTLTFPIPSQEDHYRDKPANYVASLLGHEGPGSLFDVLKKAGLVESLSAGSGMDTGQEATLELNMALTPEGLENQETILELTFAYIDKVREEGISRTRFEEMKQLAQIDFRFREKSQPVQEVMHLSRQMRHVAPEDVLQAPWMMESYAPDKYRNILNRLTPDNVLVSVLETEPNLEDPNLTQWYDAAWKLKPLAIRDIRQRDDNPMVSRLALPLDNPFIPEELDMIDGATMEQPVSMGTVSGMEVWYARDTRFETPKANVYLSLRTPATRASARSNVLSSLLVDAINTNVNAWAYPAQLAGLDYSIYPHLRGITVRVGGYSDKLHTLMARILTQVADPTLTEQRFRIARQNMIDGLLNKAKERPVQQTSERIQSLLIEGAWSTEEKLKAAREVTLDELKSFAEAFLAQVDPVMLAHGNMTQASALNLTNRIHAMVLDDSELTTVERSRVRALPEGETLLPLEVDHPDTGYTLYVQGDNTGFEERAVFRLLGQIISSPFYEELRTNRQLGYIVYATPFEMLETPALGFVVQSPEASGDQIDQAVREFSKAFKDTLSNLSEQDLAREKQAVISQLMEQDRQLGEISERYWREIDRGATDFKSREKLAKAIQRVSREALVNTLQKQVIDRKQALQVFTTAEAKNNASAVELLLQRSAVPDA</sequence>
<feature type="domain" description="Coenzyme PQQ synthesis protein F-like C-terminal lobe" evidence="18">
    <location>
        <begin position="781"/>
        <end position="880"/>
    </location>
</feature>
<dbReference type="FunFam" id="3.30.830.10:FF:000005">
    <property type="entry name" value="nardilysin isoform X1"/>
    <property type="match status" value="1"/>
</dbReference>
<keyword evidence="8 19" id="KW-0378">Hydrolase</keyword>
<keyword evidence="6 19" id="KW-0645">Protease</keyword>
<feature type="domain" description="Peptidase M16 C-terminal" evidence="16">
    <location>
        <begin position="219"/>
        <end position="396"/>
    </location>
</feature>
<dbReference type="STRING" id="1420917.AU15_14415"/>
<gene>
    <name evidence="19" type="primary">ptrA</name>
    <name evidence="19" type="ORF">MARSALSMR5_02703</name>
</gene>
<dbReference type="SUPFAM" id="SSF63411">
    <property type="entry name" value="LuxS/MPP-like metallohydrolase"/>
    <property type="match status" value="4"/>
</dbReference>
<dbReference type="GO" id="GO:0005737">
    <property type="term" value="C:cytoplasm"/>
    <property type="evidence" value="ECO:0007669"/>
    <property type="project" value="UniProtKB-ARBA"/>
</dbReference>
<feature type="domain" description="Peptidase M16 N-terminal" evidence="15">
    <location>
        <begin position="57"/>
        <end position="180"/>
    </location>
</feature>
<evidence type="ECO:0000256" key="9">
    <source>
        <dbReference type="ARBA" id="ARBA00022833"/>
    </source>
</evidence>
<evidence type="ECO:0000256" key="2">
    <source>
        <dbReference type="ARBA" id="ARBA00002184"/>
    </source>
</evidence>
<evidence type="ECO:0000256" key="5">
    <source>
        <dbReference type="ARBA" id="ARBA00017565"/>
    </source>
</evidence>
<organism evidence="19 20">
    <name type="scientific">Marinobacter salarius</name>
    <dbReference type="NCBI Taxonomy" id="1420917"/>
    <lineage>
        <taxon>Bacteria</taxon>
        <taxon>Pseudomonadati</taxon>
        <taxon>Pseudomonadota</taxon>
        <taxon>Gammaproteobacteria</taxon>
        <taxon>Pseudomonadales</taxon>
        <taxon>Marinobacteraceae</taxon>
        <taxon>Marinobacter</taxon>
    </lineage>
</organism>
<dbReference type="InterPro" id="IPR011765">
    <property type="entry name" value="Pept_M16_N"/>
</dbReference>
<evidence type="ECO:0000256" key="4">
    <source>
        <dbReference type="ARBA" id="ARBA00012449"/>
    </source>
</evidence>
<evidence type="ECO:0000256" key="14">
    <source>
        <dbReference type="RuleBase" id="RU004447"/>
    </source>
</evidence>
<keyword evidence="7" id="KW-0479">Metal-binding</keyword>
<dbReference type="PANTHER" id="PTHR43690:SF18">
    <property type="entry name" value="INSULIN-DEGRADING ENZYME-RELATED"/>
    <property type="match status" value="1"/>
</dbReference>
<dbReference type="RefSeq" id="WP_085681171.1">
    <property type="nucleotide sequence ID" value="NZ_CP020931.1"/>
</dbReference>
<evidence type="ECO:0000256" key="8">
    <source>
        <dbReference type="ARBA" id="ARBA00022801"/>
    </source>
</evidence>
<accession>A0A1W6KBE3</accession>
<dbReference type="Gene3D" id="3.30.830.10">
    <property type="entry name" value="Metalloenzyme, LuxS/M16 peptidase-like"/>
    <property type="match status" value="4"/>
</dbReference>
<dbReference type="GeneID" id="77256638"/>
<keyword evidence="9" id="KW-0862">Zinc</keyword>
<dbReference type="Pfam" id="PF00675">
    <property type="entry name" value="Peptidase_M16"/>
    <property type="match status" value="1"/>
</dbReference>
<evidence type="ECO:0000256" key="7">
    <source>
        <dbReference type="ARBA" id="ARBA00022723"/>
    </source>
</evidence>
<evidence type="ECO:0000256" key="12">
    <source>
        <dbReference type="ARBA" id="ARBA00031184"/>
    </source>
</evidence>
<proteinExistence type="inferred from homology"/>
<dbReference type="InterPro" id="IPR054734">
    <property type="entry name" value="PqqF-like_C_4"/>
</dbReference>
<dbReference type="EMBL" id="CP020931">
    <property type="protein sequence ID" value="ARM84755.1"/>
    <property type="molecule type" value="Genomic_DNA"/>
</dbReference>
<comment type="function">
    <text evidence="2">Endopeptidase that degrades small peptides of less than 7 kDa, such as glucagon and insulin.</text>
</comment>
<evidence type="ECO:0000259" key="17">
    <source>
        <dbReference type="Pfam" id="PF16187"/>
    </source>
</evidence>
<dbReference type="PROSITE" id="PS00143">
    <property type="entry name" value="INSULINASE"/>
    <property type="match status" value="1"/>
</dbReference>
<evidence type="ECO:0000313" key="20">
    <source>
        <dbReference type="Proteomes" id="UP000193100"/>
    </source>
</evidence>
<dbReference type="PANTHER" id="PTHR43690">
    <property type="entry name" value="NARDILYSIN"/>
    <property type="match status" value="1"/>
</dbReference>
<dbReference type="GO" id="GO:0046872">
    <property type="term" value="F:metal ion binding"/>
    <property type="evidence" value="ECO:0007669"/>
    <property type="project" value="UniProtKB-KW"/>
</dbReference>
<comment type="cofactor">
    <cofactor evidence="1">
        <name>Zn(2+)</name>
        <dbReference type="ChEBI" id="CHEBI:29105"/>
    </cofactor>
</comment>
<evidence type="ECO:0000259" key="18">
    <source>
        <dbReference type="Pfam" id="PF22456"/>
    </source>
</evidence>
<keyword evidence="10" id="KW-0482">Metalloprotease</keyword>
<dbReference type="InterPro" id="IPR050626">
    <property type="entry name" value="Peptidase_M16"/>
</dbReference>
<evidence type="ECO:0000256" key="6">
    <source>
        <dbReference type="ARBA" id="ARBA00022670"/>
    </source>
</evidence>
<evidence type="ECO:0000259" key="15">
    <source>
        <dbReference type="Pfam" id="PF00675"/>
    </source>
</evidence>
<dbReference type="Pfam" id="PF05193">
    <property type="entry name" value="Peptidase_M16_C"/>
    <property type="match status" value="1"/>
</dbReference>
<dbReference type="Proteomes" id="UP000193100">
    <property type="component" value="Chromosome"/>
</dbReference>
<reference evidence="19 20" key="1">
    <citation type="submission" date="2017-04" db="EMBL/GenBank/DDBJ databases">
        <title>Genome Sequence of Marinobacter salarius strain SMR5 Isolated from a culture of the Diatom Skeletonema marinoi.</title>
        <authorList>
            <person name="Topel M."/>
            <person name="Pinder M.I.M."/>
            <person name="Johansson O.N."/>
            <person name="Kourtchenko O."/>
            <person name="Godhe A."/>
            <person name="Clarke A.K."/>
        </authorList>
    </citation>
    <scope>NUCLEOTIDE SEQUENCE [LARGE SCALE GENOMIC DNA]</scope>
    <source>
        <strain evidence="19 20">SMR5</strain>
    </source>
</reference>